<evidence type="ECO:0000256" key="11">
    <source>
        <dbReference type="SAM" id="MobiDB-lite"/>
    </source>
</evidence>
<protein>
    <recommendedName>
        <fullName evidence="1">1-phosphatidylinositol-3-phosphate 5-kinase</fullName>
        <ecNumber evidence="1">2.7.1.150</ecNumber>
    </recommendedName>
</protein>
<proteinExistence type="predicted"/>
<evidence type="ECO:0000256" key="1">
    <source>
        <dbReference type="ARBA" id="ARBA00012009"/>
    </source>
</evidence>
<dbReference type="SMART" id="SM00330">
    <property type="entry name" value="PIPKc"/>
    <property type="match status" value="1"/>
</dbReference>
<dbReference type="Pfam" id="PF01504">
    <property type="entry name" value="PIP5K"/>
    <property type="match status" value="1"/>
</dbReference>
<evidence type="ECO:0000256" key="5">
    <source>
        <dbReference type="ARBA" id="ARBA00022771"/>
    </source>
</evidence>
<dbReference type="Pfam" id="PF01363">
    <property type="entry name" value="FYVE"/>
    <property type="match status" value="1"/>
</dbReference>
<evidence type="ECO:0000256" key="10">
    <source>
        <dbReference type="PROSITE-ProRule" id="PRU00781"/>
    </source>
</evidence>
<dbReference type="InterPro" id="IPR011011">
    <property type="entry name" value="Znf_FYVE_PHD"/>
</dbReference>
<evidence type="ECO:0000256" key="4">
    <source>
        <dbReference type="ARBA" id="ARBA00022741"/>
    </source>
</evidence>
<evidence type="ECO:0000259" key="12">
    <source>
        <dbReference type="PROSITE" id="PS50178"/>
    </source>
</evidence>
<dbReference type="GO" id="GO:0046854">
    <property type="term" value="P:phosphatidylinositol phosphate biosynthetic process"/>
    <property type="evidence" value="ECO:0007669"/>
    <property type="project" value="TreeGrafter"/>
</dbReference>
<dbReference type="GO" id="GO:0005524">
    <property type="term" value="F:ATP binding"/>
    <property type="evidence" value="ECO:0007669"/>
    <property type="project" value="UniProtKB-UniRule"/>
</dbReference>
<name>A0AAD1U7M1_EUPCR</name>
<dbReference type="Gene3D" id="3.30.40.10">
    <property type="entry name" value="Zinc/RING finger domain, C3HC4 (zinc finger)"/>
    <property type="match status" value="1"/>
</dbReference>
<dbReference type="InterPro" id="IPR017455">
    <property type="entry name" value="Znf_FYVE-rel"/>
</dbReference>
<gene>
    <name evidence="14" type="ORF">ECRASSUSDP1_LOCUS4789</name>
</gene>
<evidence type="ECO:0000256" key="9">
    <source>
        <dbReference type="PROSITE-ProRule" id="PRU00091"/>
    </source>
</evidence>
<keyword evidence="4 10" id="KW-0547">Nucleotide-binding</keyword>
<evidence type="ECO:0000256" key="8">
    <source>
        <dbReference type="ARBA" id="ARBA00022840"/>
    </source>
</evidence>
<dbReference type="InterPro" id="IPR013083">
    <property type="entry name" value="Znf_RING/FYVE/PHD"/>
</dbReference>
<dbReference type="PANTHER" id="PTHR45748:SF7">
    <property type="entry name" value="1-PHOSPHATIDYLINOSITOL 3-PHOSPHATE 5-KINASE-RELATED"/>
    <property type="match status" value="1"/>
</dbReference>
<dbReference type="InterPro" id="IPR027483">
    <property type="entry name" value="PInositol-4-P-4/5-kinase_C_sf"/>
</dbReference>
<dbReference type="Gene3D" id="3.50.7.10">
    <property type="entry name" value="GroEL"/>
    <property type="match status" value="1"/>
</dbReference>
<evidence type="ECO:0000313" key="15">
    <source>
        <dbReference type="Proteomes" id="UP001295684"/>
    </source>
</evidence>
<evidence type="ECO:0000256" key="7">
    <source>
        <dbReference type="ARBA" id="ARBA00022833"/>
    </source>
</evidence>
<dbReference type="InterPro" id="IPR002423">
    <property type="entry name" value="Cpn60/GroEL/TCP-1"/>
</dbReference>
<keyword evidence="15" id="KW-1185">Reference proteome</keyword>
<feature type="domain" description="PIPK" evidence="13">
    <location>
        <begin position="1059"/>
        <end position="1375"/>
    </location>
</feature>
<keyword evidence="7" id="KW-0862">Zinc</keyword>
<dbReference type="InterPro" id="IPR027484">
    <property type="entry name" value="PInositol-4-P-5-kinase_N"/>
</dbReference>
<dbReference type="PROSITE" id="PS50178">
    <property type="entry name" value="ZF_FYVE"/>
    <property type="match status" value="1"/>
</dbReference>
<accession>A0AAD1U7M1</accession>
<sequence>MSKDFIPEDETQSALESEDYGKTSLMIERNLWVPDKNVNQCFECYKEFGVFFRKHHCRICGHIFCHQCSITRKLKRANGKSQKFRFCFKCIEINTKFQEQLKSNSNFLQRIKRVGGMVDEESKASTDIPTEKLSKIASDANLTDKLKIGNESMANEILEFQDDEETYQKLRTYSLVQTFKNMMEESHKATGGYSCQDQNIPDGILGCKEEILNELIDRYLTEYQIDKNVWAKVMRDFIYKASEHVRPNRFILDFEIDIKIIGNEWGKPQDSCYVNGVVIKKNVIDKRSNDIHNNPRILLLSNSLGYVREKVDFTDFQSIVKQENHFVEIIKEKIGRVAPDIVVVEGDINKKVADTLRNENITIITNIDQNTMKRLERTTQTVIYPSTHLLETSTSLGMCDRFYVKRISGKSSLKDKSAYVPLDRSLIFFEGTPAHLGCTILLFGDSLYNLENKIKKCLEKLIHKARDVILEALFLTKINCNFNGINDRKMFLSNSNICVEMPKFICRMHQMRAGKDIENLKEMVRSQDKDPEEKFIKRNLNEMCLLPKKKAFLAYDKEKDKTLAEVLLEVLENYGFMCDNCGQDNSLHRQYFYHKDGYIECKISEKPSFTHEEDDVYISSYCKKCFLYIQDKEEANPGMLEYSFGLFLKHYFYNRGLTNKPTASINCNHKNYCDIQRMFEFGNLRITFEYFPVKKYSIDLYEFRKISSSGGTYPLDKCMENLIVNFLEVYSGLDSLLSVISLSDQYEQKSFISKAKVLLKKILKNFKLVIFNTLKNENIKNMVQIHKIYRFTFLNIVSFAFLVKELYMVAYSSIEKPLSEEEKIAKNKKSKTSILSDKSQKQIKFDKALIMFNLIFNNNKEAKGPDTREQKDDKYPTALYEDLSSHCHVKDPQYKSMQHQMMDSFKELDQGCIFTPFGVNDTSIRVSPDNVGSLIGFCLSSNIYFDGLVFFNYLNLKNNFLVQRDTMNIKRIDNEQVIHLTSEEKTDVFNGQVPALHIEKELQKGNKENFIFTFSNYKHNNVKMFIEVDGKKEEFVNSQNTKYYYNGKTGDDETPIDPKINDMKNSPFDFLRFDDRTSDSLLEFLNIIGNESHRGTKTVLKFLKKERDQCFETTADNIDYEVKAYFPIKFEALRRYYCGKYSYFINSICSTMDWDSSGGKSGASFLKSSCQKYVLKEVKKQEMKMFTEIENLYFDYLCKSFFNYYPTALAKILGAYKIRIKNRTKNETKTVYFFLQENLFVSPKPGRQLVYDLKGSKRNRWASLQKKVLLDTNFLFDFNSMPLTLDYPMKNIMNKCFINDSNFLSKCSIVDYSVLLIINLDDHSFRVGVIDYIQQYTLYKLLETTFKKAVGRDDPTIIGPLEYKKRFLKALNKYFIGLYEEKSKPTMVENGDIMEQSEDKETEQDLLKEETPHRKESYGEIEQKLEDLEVPMMVRVKSAF</sequence>
<dbReference type="InterPro" id="IPR002498">
    <property type="entry name" value="PInositol-4-P-4/5-kinase_core"/>
</dbReference>
<dbReference type="FunFam" id="3.50.7.10:FF:000007">
    <property type="entry name" value="1-phosphatidylinositol 3-phosphate 5-kinase isoform X1"/>
    <property type="match status" value="1"/>
</dbReference>
<dbReference type="SUPFAM" id="SSF57903">
    <property type="entry name" value="FYVE/PHD zinc finger"/>
    <property type="match status" value="1"/>
</dbReference>
<feature type="domain" description="FYVE-type" evidence="12">
    <location>
        <begin position="35"/>
        <end position="95"/>
    </location>
</feature>
<evidence type="ECO:0000256" key="6">
    <source>
        <dbReference type="ARBA" id="ARBA00022777"/>
    </source>
</evidence>
<evidence type="ECO:0000256" key="3">
    <source>
        <dbReference type="ARBA" id="ARBA00022723"/>
    </source>
</evidence>
<evidence type="ECO:0000259" key="13">
    <source>
        <dbReference type="PROSITE" id="PS51455"/>
    </source>
</evidence>
<feature type="compositionally biased region" description="Basic and acidic residues" evidence="11">
    <location>
        <begin position="1397"/>
        <end position="1420"/>
    </location>
</feature>
<dbReference type="InterPro" id="IPR044769">
    <property type="entry name" value="PIKfyve_PIPKc"/>
</dbReference>
<dbReference type="InterPro" id="IPR027409">
    <property type="entry name" value="GroEL-like_apical_dom_sf"/>
</dbReference>
<dbReference type="PANTHER" id="PTHR45748">
    <property type="entry name" value="1-PHOSPHATIDYLINOSITOL 3-PHOSPHATE 5-KINASE-RELATED"/>
    <property type="match status" value="1"/>
</dbReference>
<keyword evidence="6 10" id="KW-0418">Kinase</keyword>
<dbReference type="Gene3D" id="3.30.800.10">
    <property type="entry name" value="Phosphatidylinositol Phosphate Kinase II Beta"/>
    <property type="match status" value="1"/>
</dbReference>
<dbReference type="CDD" id="cd17300">
    <property type="entry name" value="PIPKc_PIKfyve"/>
    <property type="match status" value="1"/>
</dbReference>
<evidence type="ECO:0000313" key="14">
    <source>
        <dbReference type="EMBL" id="CAI2363453.1"/>
    </source>
</evidence>
<reference evidence="14" key="1">
    <citation type="submission" date="2023-07" db="EMBL/GenBank/DDBJ databases">
        <authorList>
            <consortium name="AG Swart"/>
            <person name="Singh M."/>
            <person name="Singh A."/>
            <person name="Seah K."/>
            <person name="Emmerich C."/>
        </authorList>
    </citation>
    <scope>NUCLEOTIDE SEQUENCE</scope>
    <source>
        <strain evidence="14">DP1</strain>
    </source>
</reference>
<dbReference type="EC" id="2.7.1.150" evidence="1"/>
<keyword evidence="2 10" id="KW-0808">Transferase</keyword>
<keyword evidence="8 10" id="KW-0067">ATP-binding</keyword>
<dbReference type="Pfam" id="PF00118">
    <property type="entry name" value="Cpn60_TCP1"/>
    <property type="match status" value="1"/>
</dbReference>
<dbReference type="GO" id="GO:0010008">
    <property type="term" value="C:endosome membrane"/>
    <property type="evidence" value="ECO:0007669"/>
    <property type="project" value="TreeGrafter"/>
</dbReference>
<dbReference type="Proteomes" id="UP001295684">
    <property type="component" value="Unassembled WGS sequence"/>
</dbReference>
<dbReference type="Gene3D" id="3.30.810.10">
    <property type="entry name" value="2-Layer Sandwich"/>
    <property type="match status" value="1"/>
</dbReference>
<organism evidence="14 15">
    <name type="scientific">Euplotes crassus</name>
    <dbReference type="NCBI Taxonomy" id="5936"/>
    <lineage>
        <taxon>Eukaryota</taxon>
        <taxon>Sar</taxon>
        <taxon>Alveolata</taxon>
        <taxon>Ciliophora</taxon>
        <taxon>Intramacronucleata</taxon>
        <taxon>Spirotrichea</taxon>
        <taxon>Hypotrichia</taxon>
        <taxon>Euplotida</taxon>
        <taxon>Euplotidae</taxon>
        <taxon>Moneuplotes</taxon>
    </lineage>
</organism>
<dbReference type="PROSITE" id="PS51455">
    <property type="entry name" value="PIPK"/>
    <property type="match status" value="1"/>
</dbReference>
<feature type="region of interest" description="Disordered" evidence="11">
    <location>
        <begin position="1394"/>
        <end position="1420"/>
    </location>
</feature>
<dbReference type="GO" id="GO:0008270">
    <property type="term" value="F:zinc ion binding"/>
    <property type="evidence" value="ECO:0007669"/>
    <property type="project" value="UniProtKB-KW"/>
</dbReference>
<dbReference type="SMART" id="SM00064">
    <property type="entry name" value="FYVE"/>
    <property type="match status" value="1"/>
</dbReference>
<evidence type="ECO:0000256" key="2">
    <source>
        <dbReference type="ARBA" id="ARBA00022679"/>
    </source>
</evidence>
<comment type="caution">
    <text evidence="14">The sequence shown here is derived from an EMBL/GenBank/DDBJ whole genome shotgun (WGS) entry which is preliminary data.</text>
</comment>
<dbReference type="SUPFAM" id="SSF52029">
    <property type="entry name" value="GroEL apical domain-like"/>
    <property type="match status" value="1"/>
</dbReference>
<dbReference type="EMBL" id="CAMPGE010004604">
    <property type="protein sequence ID" value="CAI2363453.1"/>
    <property type="molecule type" value="Genomic_DNA"/>
</dbReference>
<keyword evidence="3" id="KW-0479">Metal-binding</keyword>
<keyword evidence="5 9" id="KW-0863">Zinc-finger</keyword>
<dbReference type="SUPFAM" id="SSF56104">
    <property type="entry name" value="SAICAR synthase-like"/>
    <property type="match status" value="1"/>
</dbReference>
<dbReference type="InterPro" id="IPR000306">
    <property type="entry name" value="Znf_FYVE"/>
</dbReference>
<dbReference type="GO" id="GO:0000285">
    <property type="term" value="F:1-phosphatidylinositol-3-phosphate 5-kinase activity"/>
    <property type="evidence" value="ECO:0007669"/>
    <property type="project" value="UniProtKB-EC"/>
</dbReference>